<sequence length="236" mass="28127">MQKYVSKIAVNETNLWKEEERIEKAVKPQFEKFVTHEEKSLEETEGLAIDPRYNFDYSDVDTEDESANEHIDGKVKKVIISDALRKTRKQRRNAEKEKVFLREHRRRKEIERKQHDVYKAKKINKELAQKELLSEKKTLERKRLKFLRKMTTRQRLGRGQFKDEEEPFLLQEELTDSLRLLKPQGNVLSDRMASLQRRNMLPIGGKRVKKKLKAKLKRKFVQKRSVAQVVKGSRVI</sequence>
<dbReference type="InterPro" id="IPR011687">
    <property type="entry name" value="Nop53/GLTSCR2"/>
</dbReference>
<evidence type="ECO:0000313" key="8">
    <source>
        <dbReference type="EMBL" id="KJH49247.1"/>
    </source>
</evidence>
<keyword evidence="9" id="KW-1185">Reference proteome</keyword>
<reference evidence="8 9" key="1">
    <citation type="submission" date="2013-11" db="EMBL/GenBank/DDBJ databases">
        <title>Draft genome of the bovine lungworm Dictyocaulus viviparus.</title>
        <authorList>
            <person name="Mitreva M."/>
        </authorList>
    </citation>
    <scope>NUCLEOTIDE SEQUENCE [LARGE SCALE GENOMIC DNA]</scope>
    <source>
        <strain evidence="8 9">HannoverDv2000</strain>
    </source>
</reference>
<gene>
    <name evidence="8" type="ORF">DICVIV_04627</name>
</gene>
<keyword evidence="6" id="KW-0539">Nucleus</keyword>
<dbReference type="GO" id="GO:0008097">
    <property type="term" value="F:5S rRNA binding"/>
    <property type="evidence" value="ECO:0007669"/>
    <property type="project" value="TreeGrafter"/>
</dbReference>
<reference evidence="9" key="2">
    <citation type="journal article" date="2016" name="Sci. Rep.">
        <title>Dictyocaulus viviparus genome, variome and transcriptome elucidate lungworm biology and support future intervention.</title>
        <authorList>
            <person name="McNulty S.N."/>
            <person name="Strube C."/>
            <person name="Rosa B.A."/>
            <person name="Martin J.C."/>
            <person name="Tyagi R."/>
            <person name="Choi Y.J."/>
            <person name="Wang Q."/>
            <person name="Hallsworth Pepin K."/>
            <person name="Zhang X."/>
            <person name="Ozersky P."/>
            <person name="Wilson R.K."/>
            <person name="Sternberg P.W."/>
            <person name="Gasser R.B."/>
            <person name="Mitreva M."/>
        </authorList>
    </citation>
    <scope>NUCLEOTIDE SEQUENCE [LARGE SCALE GENOMIC DNA]</scope>
    <source>
        <strain evidence="9">HannoverDv2000</strain>
    </source>
</reference>
<dbReference type="OrthoDB" id="5072at2759"/>
<dbReference type="Proteomes" id="UP000053766">
    <property type="component" value="Unassembled WGS sequence"/>
</dbReference>
<evidence type="ECO:0000256" key="5">
    <source>
        <dbReference type="ARBA" id="ARBA00022517"/>
    </source>
</evidence>
<dbReference type="PANTHER" id="PTHR14211">
    <property type="entry name" value="GLIOMA SUPPRESSOR CANDIDATE REGION GENE 2"/>
    <property type="match status" value="1"/>
</dbReference>
<comment type="subcellular location">
    <subcellularLocation>
        <location evidence="1">Nucleus</location>
        <location evidence="1">Nucleolus</location>
    </subcellularLocation>
    <subcellularLocation>
        <location evidence="2">Nucleus</location>
        <location evidence="2">Nucleoplasm</location>
    </subcellularLocation>
</comment>
<name>A0A0D8XZG0_DICVI</name>
<evidence type="ECO:0000256" key="3">
    <source>
        <dbReference type="ARBA" id="ARBA00008838"/>
    </source>
</evidence>
<keyword evidence="5" id="KW-0690">Ribosome biogenesis</keyword>
<evidence type="ECO:0000256" key="7">
    <source>
        <dbReference type="SAM" id="Coils"/>
    </source>
</evidence>
<dbReference type="GO" id="GO:0000027">
    <property type="term" value="P:ribosomal large subunit assembly"/>
    <property type="evidence" value="ECO:0007669"/>
    <property type="project" value="TreeGrafter"/>
</dbReference>
<protein>
    <recommendedName>
        <fullName evidence="4">Ribosome biogenesis protein NOP53</fullName>
    </recommendedName>
</protein>
<evidence type="ECO:0000256" key="6">
    <source>
        <dbReference type="ARBA" id="ARBA00023242"/>
    </source>
</evidence>
<keyword evidence="7" id="KW-0175">Coiled coil</keyword>
<evidence type="ECO:0000256" key="1">
    <source>
        <dbReference type="ARBA" id="ARBA00004604"/>
    </source>
</evidence>
<evidence type="ECO:0000256" key="4">
    <source>
        <dbReference type="ARBA" id="ARBA00018339"/>
    </source>
</evidence>
<dbReference type="PANTHER" id="PTHR14211:SF7">
    <property type="entry name" value="RIBOSOME BIOGENESIS PROTEIN NOP53"/>
    <property type="match status" value="1"/>
</dbReference>
<dbReference type="GO" id="GO:0005654">
    <property type="term" value="C:nucleoplasm"/>
    <property type="evidence" value="ECO:0007669"/>
    <property type="project" value="UniProtKB-SubCell"/>
</dbReference>
<dbReference type="EMBL" id="KN716241">
    <property type="protein sequence ID" value="KJH49247.1"/>
    <property type="molecule type" value="Genomic_DNA"/>
</dbReference>
<dbReference type="Pfam" id="PF07767">
    <property type="entry name" value="Nop53"/>
    <property type="match status" value="1"/>
</dbReference>
<evidence type="ECO:0000256" key="2">
    <source>
        <dbReference type="ARBA" id="ARBA00004642"/>
    </source>
</evidence>
<dbReference type="GO" id="GO:0006364">
    <property type="term" value="P:rRNA processing"/>
    <property type="evidence" value="ECO:0007669"/>
    <property type="project" value="TreeGrafter"/>
</dbReference>
<dbReference type="STRING" id="29172.A0A0D8XZG0"/>
<comment type="similarity">
    <text evidence="3">Belongs to the NOP53 family.</text>
</comment>
<dbReference type="AlphaFoldDB" id="A0A0D8XZG0"/>
<dbReference type="GO" id="GO:0005730">
    <property type="term" value="C:nucleolus"/>
    <property type="evidence" value="ECO:0007669"/>
    <property type="project" value="UniProtKB-SubCell"/>
</dbReference>
<accession>A0A0D8XZG0</accession>
<proteinExistence type="inferred from homology"/>
<evidence type="ECO:0000313" key="9">
    <source>
        <dbReference type="Proteomes" id="UP000053766"/>
    </source>
</evidence>
<organism evidence="8 9">
    <name type="scientific">Dictyocaulus viviparus</name>
    <name type="common">Bovine lungworm</name>
    <dbReference type="NCBI Taxonomy" id="29172"/>
    <lineage>
        <taxon>Eukaryota</taxon>
        <taxon>Metazoa</taxon>
        <taxon>Ecdysozoa</taxon>
        <taxon>Nematoda</taxon>
        <taxon>Chromadorea</taxon>
        <taxon>Rhabditida</taxon>
        <taxon>Rhabditina</taxon>
        <taxon>Rhabditomorpha</taxon>
        <taxon>Strongyloidea</taxon>
        <taxon>Metastrongylidae</taxon>
        <taxon>Dictyocaulus</taxon>
    </lineage>
</organism>
<feature type="coiled-coil region" evidence="7">
    <location>
        <begin position="84"/>
        <end position="111"/>
    </location>
</feature>